<evidence type="ECO:0000313" key="3">
    <source>
        <dbReference type="Proteomes" id="UP000584374"/>
    </source>
</evidence>
<protein>
    <submittedName>
        <fullName evidence="2">Uncharacterized protein</fullName>
    </submittedName>
</protein>
<dbReference type="EMBL" id="JACHIW010000001">
    <property type="protein sequence ID" value="MBB5155898.1"/>
    <property type="molecule type" value="Genomic_DNA"/>
</dbReference>
<proteinExistence type="predicted"/>
<feature type="region of interest" description="Disordered" evidence="1">
    <location>
        <begin position="1"/>
        <end position="207"/>
    </location>
</feature>
<accession>A0A840QB75</accession>
<feature type="compositionally biased region" description="Polar residues" evidence="1">
    <location>
        <begin position="25"/>
        <end position="41"/>
    </location>
</feature>
<dbReference type="Proteomes" id="UP000584374">
    <property type="component" value="Unassembled WGS sequence"/>
</dbReference>
<organism evidence="2 3">
    <name type="scientific">Saccharopolyspora phatthalungensis</name>
    <dbReference type="NCBI Taxonomy" id="664693"/>
    <lineage>
        <taxon>Bacteria</taxon>
        <taxon>Bacillati</taxon>
        <taxon>Actinomycetota</taxon>
        <taxon>Actinomycetes</taxon>
        <taxon>Pseudonocardiales</taxon>
        <taxon>Pseudonocardiaceae</taxon>
        <taxon>Saccharopolyspora</taxon>
    </lineage>
</organism>
<dbReference type="AlphaFoldDB" id="A0A840QB75"/>
<sequence>MLPIPTRHDPNRTARRSLHDDLTNPRPTRTTPDAQQPTLFTRTGRPRSAARGPQRGNPGAMPARMRPGDQQYLPLVGPFTSQATPPPGPTPTVPGQPPPRPARTPGQLPLLTPSGQVRPQARARRPRLPARPSPVVPPAYKGIRPDRHGQYALPLNVPTKPARHRPRPAAEQPRPQSTARHPEQPELPLNLPTTPPTRSTPRGGRKR</sequence>
<comment type="caution">
    <text evidence="2">The sequence shown here is derived from an EMBL/GenBank/DDBJ whole genome shotgun (WGS) entry which is preliminary data.</text>
</comment>
<name>A0A840QB75_9PSEU</name>
<feature type="compositionally biased region" description="Low complexity" evidence="1">
    <location>
        <begin position="196"/>
        <end position="207"/>
    </location>
</feature>
<feature type="compositionally biased region" description="Basic and acidic residues" evidence="1">
    <location>
        <begin position="1"/>
        <end position="23"/>
    </location>
</feature>
<dbReference type="RefSeq" id="WP_184727150.1">
    <property type="nucleotide sequence ID" value="NZ_JACHIW010000001.1"/>
</dbReference>
<gene>
    <name evidence="2" type="ORF">BJ970_003432</name>
</gene>
<evidence type="ECO:0000256" key="1">
    <source>
        <dbReference type="SAM" id="MobiDB-lite"/>
    </source>
</evidence>
<feature type="compositionally biased region" description="Pro residues" evidence="1">
    <location>
        <begin position="84"/>
        <end position="102"/>
    </location>
</feature>
<evidence type="ECO:0000313" key="2">
    <source>
        <dbReference type="EMBL" id="MBB5155898.1"/>
    </source>
</evidence>
<reference evidence="2 3" key="1">
    <citation type="submission" date="2020-08" db="EMBL/GenBank/DDBJ databases">
        <title>Sequencing the genomes of 1000 actinobacteria strains.</title>
        <authorList>
            <person name="Klenk H.-P."/>
        </authorList>
    </citation>
    <scope>NUCLEOTIDE SEQUENCE [LARGE SCALE GENOMIC DNA]</scope>
    <source>
        <strain evidence="2 3">DSM 45584</strain>
    </source>
</reference>
<keyword evidence="3" id="KW-1185">Reference proteome</keyword>